<comment type="subcellular location">
    <subcellularLocation>
        <location evidence="9">Cytoplasm</location>
    </subcellularLocation>
</comment>
<keyword evidence="12" id="KW-1185">Reference proteome</keyword>
<comment type="catalytic activity">
    <reaction evidence="1 9">
        <text>a 4-O-methyl-thymidine in DNA + L-cysteinyl-[protein] = a thymidine in DNA + S-methyl-L-cysteinyl-[protein]</text>
        <dbReference type="Rhea" id="RHEA:53428"/>
        <dbReference type="Rhea" id="RHEA-COMP:10131"/>
        <dbReference type="Rhea" id="RHEA-COMP:10132"/>
        <dbReference type="Rhea" id="RHEA-COMP:13555"/>
        <dbReference type="Rhea" id="RHEA-COMP:13556"/>
        <dbReference type="ChEBI" id="CHEBI:29950"/>
        <dbReference type="ChEBI" id="CHEBI:82612"/>
        <dbReference type="ChEBI" id="CHEBI:137386"/>
        <dbReference type="ChEBI" id="CHEBI:137387"/>
        <dbReference type="EC" id="2.1.1.63"/>
    </reaction>
</comment>
<comment type="miscellaneous">
    <text evidence="9">This enzyme catalyzes only one turnover and therefore is not strictly catalytic. According to one definition, an enzyme is a biocatalyst that acts repeatedly and over many reaction cycles.</text>
</comment>
<dbReference type="SUPFAM" id="SSF46767">
    <property type="entry name" value="Methylated DNA-protein cysteine methyltransferase, C-terminal domain"/>
    <property type="match status" value="1"/>
</dbReference>
<dbReference type="GO" id="GO:0005737">
    <property type="term" value="C:cytoplasm"/>
    <property type="evidence" value="ECO:0007669"/>
    <property type="project" value="UniProtKB-SubCell"/>
</dbReference>
<feature type="domain" description="Methylated-DNA-[protein]-cysteine S-methyltransferase DNA binding" evidence="10">
    <location>
        <begin position="81"/>
        <end position="160"/>
    </location>
</feature>
<evidence type="ECO:0000256" key="5">
    <source>
        <dbReference type="ARBA" id="ARBA00022679"/>
    </source>
</evidence>
<keyword evidence="4 9" id="KW-0489">Methyltransferase</keyword>
<evidence type="ECO:0000256" key="8">
    <source>
        <dbReference type="ARBA" id="ARBA00049348"/>
    </source>
</evidence>
<evidence type="ECO:0000256" key="3">
    <source>
        <dbReference type="ARBA" id="ARBA00022490"/>
    </source>
</evidence>
<accession>A0A1H2LWW6</accession>
<dbReference type="CDD" id="cd06445">
    <property type="entry name" value="ATase"/>
    <property type="match status" value="1"/>
</dbReference>
<dbReference type="EC" id="2.1.1.63" evidence="9"/>
<dbReference type="Gene3D" id="1.10.10.10">
    <property type="entry name" value="Winged helix-like DNA-binding domain superfamily/Winged helix DNA-binding domain"/>
    <property type="match status" value="1"/>
</dbReference>
<keyword evidence="7 9" id="KW-0234">DNA repair</keyword>
<evidence type="ECO:0000256" key="1">
    <source>
        <dbReference type="ARBA" id="ARBA00001286"/>
    </source>
</evidence>
<evidence type="ECO:0000256" key="9">
    <source>
        <dbReference type="HAMAP-Rule" id="MF_00772"/>
    </source>
</evidence>
<evidence type="ECO:0000256" key="6">
    <source>
        <dbReference type="ARBA" id="ARBA00022763"/>
    </source>
</evidence>
<dbReference type="InterPro" id="IPR036631">
    <property type="entry name" value="MGMT_N_sf"/>
</dbReference>
<name>A0A1H2LWW6_9ACTN</name>
<dbReference type="AlphaFoldDB" id="A0A1H2LWW6"/>
<dbReference type="InterPro" id="IPR036388">
    <property type="entry name" value="WH-like_DNA-bd_sf"/>
</dbReference>
<evidence type="ECO:0000256" key="2">
    <source>
        <dbReference type="ARBA" id="ARBA00008711"/>
    </source>
</evidence>
<dbReference type="HAMAP" id="MF_00772">
    <property type="entry name" value="OGT"/>
    <property type="match status" value="1"/>
</dbReference>
<dbReference type="STRING" id="419479.SAMN04488563_6762"/>
<keyword evidence="3 9" id="KW-0963">Cytoplasm</keyword>
<dbReference type="InterPro" id="IPR036217">
    <property type="entry name" value="MethylDNA_cys_MeTrfase_DNAb"/>
</dbReference>
<evidence type="ECO:0000313" key="12">
    <source>
        <dbReference type="Proteomes" id="UP000182977"/>
    </source>
</evidence>
<evidence type="ECO:0000259" key="10">
    <source>
        <dbReference type="Pfam" id="PF01035"/>
    </source>
</evidence>
<dbReference type="EMBL" id="LT629791">
    <property type="protein sequence ID" value="SDU85364.1"/>
    <property type="molecule type" value="Genomic_DNA"/>
</dbReference>
<comment type="similarity">
    <text evidence="2 9">Belongs to the MGMT family.</text>
</comment>
<evidence type="ECO:0000313" key="11">
    <source>
        <dbReference type="EMBL" id="SDU85364.1"/>
    </source>
</evidence>
<dbReference type="GO" id="GO:0032259">
    <property type="term" value="P:methylation"/>
    <property type="evidence" value="ECO:0007669"/>
    <property type="project" value="UniProtKB-KW"/>
</dbReference>
<proteinExistence type="inferred from homology"/>
<comment type="function">
    <text evidence="9">Involved in the cellular defense against the biological effects of O6-methylguanine (O6-MeG) and O4-methylthymine (O4-MeT) in DNA. Repairs the methylated nucleobase in DNA by stoichiometrically transferring the methyl group to a cysteine residue in the enzyme. This is a suicide reaction: the enzyme is irreversibly inactivated.</text>
</comment>
<keyword evidence="6 9" id="KW-0227">DNA damage</keyword>
<dbReference type="InterPro" id="IPR001497">
    <property type="entry name" value="MethylDNA_cys_MeTrfase_AS"/>
</dbReference>
<comment type="catalytic activity">
    <reaction evidence="8 9">
        <text>a 6-O-methyl-2'-deoxyguanosine in DNA + L-cysteinyl-[protein] = S-methyl-L-cysteinyl-[protein] + a 2'-deoxyguanosine in DNA</text>
        <dbReference type="Rhea" id="RHEA:24000"/>
        <dbReference type="Rhea" id="RHEA-COMP:10131"/>
        <dbReference type="Rhea" id="RHEA-COMP:10132"/>
        <dbReference type="Rhea" id="RHEA-COMP:11367"/>
        <dbReference type="Rhea" id="RHEA-COMP:11368"/>
        <dbReference type="ChEBI" id="CHEBI:29950"/>
        <dbReference type="ChEBI" id="CHEBI:82612"/>
        <dbReference type="ChEBI" id="CHEBI:85445"/>
        <dbReference type="ChEBI" id="CHEBI:85448"/>
        <dbReference type="EC" id="2.1.1.63"/>
    </reaction>
</comment>
<feature type="active site" description="Nucleophile; methyl group acceptor" evidence="9">
    <location>
        <position position="132"/>
    </location>
</feature>
<sequence>MSTRHTVVGTDLGPITIVAEGDAVTGLYFRHHIRRPAQETFGPEVAAAADLLLDEAARQLLDHLAGRRHEFDLPLAPRGDAFQQAVWNIVATIPRGETTTYGEIAAALGDPRRAWDVGQAVGANPLCVFVPCHRVVGAGGSLTGYAGGLKRKRALLELEAPAPAGAGRLF</sequence>
<dbReference type="InterPro" id="IPR014048">
    <property type="entry name" value="MethylDNA_cys_MeTrfase_DNA-bd"/>
</dbReference>
<dbReference type="PANTHER" id="PTHR10815">
    <property type="entry name" value="METHYLATED-DNA--PROTEIN-CYSTEINE METHYLTRANSFERASE"/>
    <property type="match status" value="1"/>
</dbReference>
<dbReference type="Gene3D" id="3.30.160.70">
    <property type="entry name" value="Methylated DNA-protein cysteine methyltransferase domain"/>
    <property type="match status" value="1"/>
</dbReference>
<dbReference type="OrthoDB" id="9802228at2"/>
<evidence type="ECO:0000256" key="4">
    <source>
        <dbReference type="ARBA" id="ARBA00022603"/>
    </source>
</evidence>
<organism evidence="11 12">
    <name type="scientific">Jiangella alkaliphila</name>
    <dbReference type="NCBI Taxonomy" id="419479"/>
    <lineage>
        <taxon>Bacteria</taxon>
        <taxon>Bacillati</taxon>
        <taxon>Actinomycetota</taxon>
        <taxon>Actinomycetes</taxon>
        <taxon>Jiangellales</taxon>
        <taxon>Jiangellaceae</taxon>
        <taxon>Jiangella</taxon>
    </lineage>
</organism>
<dbReference type="PANTHER" id="PTHR10815:SF5">
    <property type="entry name" value="METHYLATED-DNA--PROTEIN-CYSTEINE METHYLTRANSFERASE"/>
    <property type="match status" value="1"/>
</dbReference>
<dbReference type="RefSeq" id="WP_046772221.1">
    <property type="nucleotide sequence ID" value="NZ_LBMC01000058.1"/>
</dbReference>
<dbReference type="PROSITE" id="PS00374">
    <property type="entry name" value="MGMT"/>
    <property type="match status" value="1"/>
</dbReference>
<dbReference type="Proteomes" id="UP000182977">
    <property type="component" value="Chromosome I"/>
</dbReference>
<dbReference type="Pfam" id="PF01035">
    <property type="entry name" value="DNA_binding_1"/>
    <property type="match status" value="1"/>
</dbReference>
<dbReference type="GO" id="GO:0003908">
    <property type="term" value="F:methylated-DNA-[protein]-cysteine S-methyltransferase activity"/>
    <property type="evidence" value="ECO:0007669"/>
    <property type="project" value="UniProtKB-UniRule"/>
</dbReference>
<dbReference type="FunFam" id="1.10.10.10:FF:000214">
    <property type="entry name" value="Methylated-DNA--protein-cysteine methyltransferase"/>
    <property type="match status" value="1"/>
</dbReference>
<dbReference type="GO" id="GO:0006307">
    <property type="term" value="P:DNA alkylation repair"/>
    <property type="evidence" value="ECO:0007669"/>
    <property type="project" value="UniProtKB-UniRule"/>
</dbReference>
<keyword evidence="5 9" id="KW-0808">Transferase</keyword>
<protein>
    <recommendedName>
        <fullName evidence="9">Methylated-DNA--protein-cysteine methyltransferase</fullName>
        <ecNumber evidence="9">2.1.1.63</ecNumber>
    </recommendedName>
    <alternativeName>
        <fullName evidence="9">6-O-methylguanine-DNA methyltransferase</fullName>
        <shortName evidence="9">MGMT</shortName>
    </alternativeName>
    <alternativeName>
        <fullName evidence="9">O-6-methylguanine-DNA-alkyltransferase</fullName>
    </alternativeName>
</protein>
<dbReference type="InterPro" id="IPR023546">
    <property type="entry name" value="MGMT"/>
</dbReference>
<gene>
    <name evidence="11" type="ORF">SAMN04488563_6762</name>
</gene>
<reference evidence="12" key="1">
    <citation type="submission" date="2016-10" db="EMBL/GenBank/DDBJ databases">
        <authorList>
            <person name="Varghese N."/>
            <person name="Submissions S."/>
        </authorList>
    </citation>
    <scope>NUCLEOTIDE SEQUENCE [LARGE SCALE GENOMIC DNA]</scope>
    <source>
        <strain evidence="12">DSM 45079</strain>
    </source>
</reference>
<dbReference type="NCBIfam" id="TIGR00589">
    <property type="entry name" value="ogt"/>
    <property type="match status" value="1"/>
</dbReference>
<dbReference type="SUPFAM" id="SSF53155">
    <property type="entry name" value="Methylated DNA-protein cysteine methyltransferase domain"/>
    <property type="match status" value="1"/>
</dbReference>
<evidence type="ECO:0000256" key="7">
    <source>
        <dbReference type="ARBA" id="ARBA00023204"/>
    </source>
</evidence>